<comment type="caution">
    <text evidence="1">The sequence shown here is derived from an EMBL/GenBank/DDBJ whole genome shotgun (WGS) entry which is preliminary data.</text>
</comment>
<proteinExistence type="predicted"/>
<protein>
    <submittedName>
        <fullName evidence="1">PatU</fullName>
    </submittedName>
</protein>
<dbReference type="RefSeq" id="WP_063873722.1">
    <property type="nucleotide sequence ID" value="NZ_CAWMRI010000227.1"/>
</dbReference>
<gene>
    <name evidence="1" type="ORF">A2T98_16520</name>
</gene>
<dbReference type="EMBL" id="LWAJ01000227">
    <property type="protein sequence ID" value="KZL48727.1"/>
    <property type="molecule type" value="Genomic_DNA"/>
</dbReference>
<accession>A0A166IR07</accession>
<dbReference type="Proteomes" id="UP000076555">
    <property type="component" value="Unassembled WGS sequence"/>
</dbReference>
<sequence length="326" mass="36388">MNSDSESLQTNLIHWLLANKANTNEAKLLNCKEIYGVEDPLKEVAAFTGGEPELGGMPQTFQLGEIPTVQERFQAVLKRRLQLEVEKQPPLFPWESQLVEYSDFVEERSPALSPNWGWIAQQTKLNLPIPLPEKVFQELLTKCQGLITSSLPLGAKLVQVVESFFPNESQTINDLAGLVLRSTYRSVNTPETMPQIEEDYSDLQPRQQMALSLLAAQQLLDNLTLPVSSAHPVVERQWLTSAGTLTLRVEYQSQNQLTQLSVNCKLPCPGILKLQGNGNQAVANSHTPGNLSVELYCNQPTPIYTLEVDFPELDQQPLLFVISPTI</sequence>
<organism evidence="1 2">
    <name type="scientific">Nodularia spumigena CENA596</name>
    <dbReference type="NCBI Taxonomy" id="1819295"/>
    <lineage>
        <taxon>Bacteria</taxon>
        <taxon>Bacillati</taxon>
        <taxon>Cyanobacteriota</taxon>
        <taxon>Cyanophyceae</taxon>
        <taxon>Nostocales</taxon>
        <taxon>Nodulariaceae</taxon>
        <taxon>Nodularia</taxon>
    </lineage>
</organism>
<reference evidence="1 2" key="1">
    <citation type="submission" date="2016-04" db="EMBL/GenBank/DDBJ databases">
        <title>Draft Genome Assembly of the Bloom-forming Cyanobacterium Nodularia spumigena Strain CENA596 in Shrimp Production Ponds.</title>
        <authorList>
            <person name="Popin R.V."/>
            <person name="Rigonato J."/>
            <person name="Abreu V.A."/>
            <person name="Andreote A.P."/>
            <person name="Silveira S.B."/>
            <person name="Odebrecht C."/>
            <person name="Fiore M.F."/>
        </authorList>
    </citation>
    <scope>NUCLEOTIDE SEQUENCE [LARGE SCALE GENOMIC DNA]</scope>
    <source>
        <strain evidence="1 2">CENA596</strain>
    </source>
</reference>
<name>A0A166IR07_NODSP</name>
<evidence type="ECO:0000313" key="1">
    <source>
        <dbReference type="EMBL" id="KZL48727.1"/>
    </source>
</evidence>
<dbReference type="AlphaFoldDB" id="A0A166IR07"/>
<evidence type="ECO:0000313" key="2">
    <source>
        <dbReference type="Proteomes" id="UP000076555"/>
    </source>
</evidence>
<dbReference type="OrthoDB" id="461760at2"/>